<dbReference type="FunFam" id="1.20.1250.20:FF:000090">
    <property type="entry name" value="MFS sugar transporter, putative"/>
    <property type="match status" value="1"/>
</dbReference>
<evidence type="ECO:0000313" key="11">
    <source>
        <dbReference type="Proteomes" id="UP000813385"/>
    </source>
</evidence>
<dbReference type="Pfam" id="PF00083">
    <property type="entry name" value="Sugar_tr"/>
    <property type="match status" value="1"/>
</dbReference>
<dbReference type="PROSITE" id="PS50850">
    <property type="entry name" value="MFS"/>
    <property type="match status" value="1"/>
</dbReference>
<feature type="transmembrane region" description="Helical" evidence="8">
    <location>
        <begin position="138"/>
        <end position="157"/>
    </location>
</feature>
<keyword evidence="5 8" id="KW-1133">Transmembrane helix</keyword>
<dbReference type="GO" id="GO:0016020">
    <property type="term" value="C:membrane"/>
    <property type="evidence" value="ECO:0007669"/>
    <property type="project" value="UniProtKB-SubCell"/>
</dbReference>
<evidence type="ECO:0000256" key="7">
    <source>
        <dbReference type="RuleBase" id="RU003346"/>
    </source>
</evidence>
<dbReference type="NCBIfam" id="TIGR00879">
    <property type="entry name" value="SP"/>
    <property type="match status" value="1"/>
</dbReference>
<feature type="transmembrane region" description="Helical" evidence="8">
    <location>
        <begin position="420"/>
        <end position="439"/>
    </location>
</feature>
<dbReference type="AlphaFoldDB" id="A0A8K0TI03"/>
<dbReference type="InterPro" id="IPR003663">
    <property type="entry name" value="Sugar/inositol_transpt"/>
</dbReference>
<feature type="transmembrane region" description="Helical" evidence="8">
    <location>
        <begin position="390"/>
        <end position="414"/>
    </location>
</feature>
<evidence type="ECO:0000256" key="4">
    <source>
        <dbReference type="ARBA" id="ARBA00022692"/>
    </source>
</evidence>
<evidence type="ECO:0000313" key="10">
    <source>
        <dbReference type="EMBL" id="KAH7367056.1"/>
    </source>
</evidence>
<proteinExistence type="inferred from homology"/>
<dbReference type="PANTHER" id="PTHR48022">
    <property type="entry name" value="PLASTIDIC GLUCOSE TRANSPORTER 4"/>
    <property type="match status" value="1"/>
</dbReference>
<evidence type="ECO:0000256" key="2">
    <source>
        <dbReference type="ARBA" id="ARBA00010992"/>
    </source>
</evidence>
<feature type="transmembrane region" description="Helical" evidence="8">
    <location>
        <begin position="257"/>
        <end position="275"/>
    </location>
</feature>
<feature type="transmembrane region" description="Helical" evidence="8">
    <location>
        <begin position="358"/>
        <end position="378"/>
    </location>
</feature>
<evidence type="ECO:0000259" key="9">
    <source>
        <dbReference type="PROSITE" id="PS50850"/>
    </source>
</evidence>
<protein>
    <submittedName>
        <fullName evidence="10">General substrate transporter</fullName>
    </submittedName>
</protein>
<dbReference type="GO" id="GO:0005351">
    <property type="term" value="F:carbohydrate:proton symporter activity"/>
    <property type="evidence" value="ECO:0007669"/>
    <property type="project" value="TreeGrafter"/>
</dbReference>
<gene>
    <name evidence="10" type="ORF">B0T11DRAFT_237343</name>
</gene>
<dbReference type="PROSITE" id="PS00217">
    <property type="entry name" value="SUGAR_TRANSPORT_2"/>
    <property type="match status" value="1"/>
</dbReference>
<feature type="transmembrane region" description="Helical" evidence="8">
    <location>
        <begin position="80"/>
        <end position="98"/>
    </location>
</feature>
<feature type="transmembrane region" description="Helical" evidence="8">
    <location>
        <begin position="104"/>
        <end position="126"/>
    </location>
</feature>
<name>A0A8K0TI03_9PEZI</name>
<keyword evidence="11" id="KW-1185">Reference proteome</keyword>
<feature type="transmembrane region" description="Helical" evidence="8">
    <location>
        <begin position="295"/>
        <end position="316"/>
    </location>
</feature>
<dbReference type="PRINTS" id="PR00171">
    <property type="entry name" value="SUGRTRNSPORT"/>
</dbReference>
<comment type="caution">
    <text evidence="10">The sequence shown here is derived from an EMBL/GenBank/DDBJ whole genome shotgun (WGS) entry which is preliminary data.</text>
</comment>
<evidence type="ECO:0000256" key="1">
    <source>
        <dbReference type="ARBA" id="ARBA00004141"/>
    </source>
</evidence>
<dbReference type="Gene3D" id="1.20.1250.20">
    <property type="entry name" value="MFS general substrate transporter like domains"/>
    <property type="match status" value="1"/>
</dbReference>
<evidence type="ECO:0000256" key="5">
    <source>
        <dbReference type="ARBA" id="ARBA00022989"/>
    </source>
</evidence>
<organism evidence="10 11">
    <name type="scientific">Plectosphaerella cucumerina</name>
    <dbReference type="NCBI Taxonomy" id="40658"/>
    <lineage>
        <taxon>Eukaryota</taxon>
        <taxon>Fungi</taxon>
        <taxon>Dikarya</taxon>
        <taxon>Ascomycota</taxon>
        <taxon>Pezizomycotina</taxon>
        <taxon>Sordariomycetes</taxon>
        <taxon>Hypocreomycetidae</taxon>
        <taxon>Glomerellales</taxon>
        <taxon>Plectosphaerellaceae</taxon>
        <taxon>Plectosphaerella</taxon>
    </lineage>
</organism>
<keyword evidence="3 7" id="KW-0813">Transport</keyword>
<feature type="transmembrane region" description="Helical" evidence="8">
    <location>
        <begin position="169"/>
        <end position="190"/>
    </location>
</feature>
<dbReference type="InterPro" id="IPR050360">
    <property type="entry name" value="MFS_Sugar_Transporters"/>
</dbReference>
<dbReference type="InterPro" id="IPR020846">
    <property type="entry name" value="MFS_dom"/>
</dbReference>
<comment type="subcellular location">
    <subcellularLocation>
        <location evidence="1">Membrane</location>
        <topology evidence="1">Multi-pass membrane protein</topology>
    </subcellularLocation>
</comment>
<dbReference type="EMBL" id="JAGPXD010000002">
    <property type="protein sequence ID" value="KAH7367056.1"/>
    <property type="molecule type" value="Genomic_DNA"/>
</dbReference>
<evidence type="ECO:0000256" key="6">
    <source>
        <dbReference type="ARBA" id="ARBA00023136"/>
    </source>
</evidence>
<dbReference type="InterPro" id="IPR036259">
    <property type="entry name" value="MFS_trans_sf"/>
</dbReference>
<feature type="transmembrane region" description="Helical" evidence="8">
    <location>
        <begin position="6"/>
        <end position="24"/>
    </location>
</feature>
<keyword evidence="6 8" id="KW-0472">Membrane</keyword>
<comment type="similarity">
    <text evidence="2 7">Belongs to the major facilitator superfamily. Sugar transporter (TC 2.A.1.1) family.</text>
</comment>
<dbReference type="Proteomes" id="UP000813385">
    <property type="component" value="Unassembled WGS sequence"/>
</dbReference>
<dbReference type="InterPro" id="IPR005828">
    <property type="entry name" value="MFS_sugar_transport-like"/>
</dbReference>
<dbReference type="PANTHER" id="PTHR48022:SF9">
    <property type="entry name" value="MAJOR FACILITATOR SUPERFAMILY (MFS) PROFILE DOMAIN-CONTAINING PROTEIN"/>
    <property type="match status" value="1"/>
</dbReference>
<keyword evidence="4 8" id="KW-0812">Transmembrane</keyword>
<evidence type="ECO:0000256" key="3">
    <source>
        <dbReference type="ARBA" id="ARBA00022448"/>
    </source>
</evidence>
<dbReference type="SUPFAM" id="SSF103473">
    <property type="entry name" value="MFS general substrate transporter"/>
    <property type="match status" value="1"/>
</dbReference>
<feature type="transmembrane region" description="Helical" evidence="8">
    <location>
        <begin position="325"/>
        <end position="346"/>
    </location>
</feature>
<accession>A0A8K0TI03</accession>
<sequence>MPSGDAITIASAVFLAVGGFLFGYDSGIISSTIALEHFKFYFNNPSDDTVGGIVSSFQGGAVLGTMINMAFANKLGRKKTIFAGSVVSLLGSALQAGATTMAMLIVGRFIGGVAVGMLTSTIPMYASEISMPKWRGALSGLLQWFLSWGFLVAQWLGYGCSFSNGAFSWRFPLAFQCVPALILVSGIWFLQESPRWLMEKDRHEEARVVLEKLRNGVDPSLINLEFLEIRDVIAADREIGKVTPMSILTKPSWRKRLLLGCGVQIFGPLSGINVINYYGPRIYEILGIEDTQTSLMIIGISGALSIVYCTIGLWMLDKVGRVKPLIVSAIGLASALLVNAVQAQHLDPNNGNQLRSMVAMNFVFSLFYTPLGIISWVYPAEIFPVEVRALGNAITTFSNWVVNLVFAQFSPIALTRIGFAYFYVFFVFNIIALLCYWFFYPETKGRTLEQMDVLFGDQLVPHALDDPQAAMAMHKDASISAHVEESKV</sequence>
<reference evidence="10" key="1">
    <citation type="journal article" date="2021" name="Nat. Commun.">
        <title>Genetic determinants of endophytism in the Arabidopsis root mycobiome.</title>
        <authorList>
            <person name="Mesny F."/>
            <person name="Miyauchi S."/>
            <person name="Thiergart T."/>
            <person name="Pickel B."/>
            <person name="Atanasova L."/>
            <person name="Karlsson M."/>
            <person name="Huettel B."/>
            <person name="Barry K.W."/>
            <person name="Haridas S."/>
            <person name="Chen C."/>
            <person name="Bauer D."/>
            <person name="Andreopoulos W."/>
            <person name="Pangilinan J."/>
            <person name="LaButti K."/>
            <person name="Riley R."/>
            <person name="Lipzen A."/>
            <person name="Clum A."/>
            <person name="Drula E."/>
            <person name="Henrissat B."/>
            <person name="Kohler A."/>
            <person name="Grigoriev I.V."/>
            <person name="Martin F.M."/>
            <person name="Hacquard S."/>
        </authorList>
    </citation>
    <scope>NUCLEOTIDE SEQUENCE</scope>
    <source>
        <strain evidence="10">MPI-CAGE-AT-0016</strain>
    </source>
</reference>
<dbReference type="OrthoDB" id="6612291at2759"/>
<dbReference type="InterPro" id="IPR005829">
    <property type="entry name" value="Sugar_transporter_CS"/>
</dbReference>
<evidence type="ECO:0000256" key="8">
    <source>
        <dbReference type="SAM" id="Phobius"/>
    </source>
</evidence>
<feature type="domain" description="Major facilitator superfamily (MFS) profile" evidence="9">
    <location>
        <begin position="11"/>
        <end position="444"/>
    </location>
</feature>